<evidence type="ECO:0000256" key="1">
    <source>
        <dbReference type="ARBA" id="ARBA00022664"/>
    </source>
</evidence>
<keyword evidence="2" id="KW-0862">Zinc</keyword>
<keyword evidence="2" id="KW-0863">Zinc-finger</keyword>
<evidence type="ECO:0000313" key="5">
    <source>
        <dbReference type="EMBL" id="CAK5271242.1"/>
    </source>
</evidence>
<dbReference type="GO" id="GO:0006397">
    <property type="term" value="P:mRNA processing"/>
    <property type="evidence" value="ECO:0007669"/>
    <property type="project" value="UniProtKB-KW"/>
</dbReference>
<keyword evidence="2" id="KW-0479">Metal-binding</keyword>
<feature type="domain" description="CCHC-type" evidence="4">
    <location>
        <begin position="82"/>
        <end position="96"/>
    </location>
</feature>
<dbReference type="AlphaFoldDB" id="A0AAD2Q3W4"/>
<dbReference type="EMBL" id="CAVNYO010000169">
    <property type="protein sequence ID" value="CAK5271242.1"/>
    <property type="molecule type" value="Genomic_DNA"/>
</dbReference>
<dbReference type="GO" id="GO:0008270">
    <property type="term" value="F:zinc ion binding"/>
    <property type="evidence" value="ECO:0007669"/>
    <property type="project" value="UniProtKB-KW"/>
</dbReference>
<evidence type="ECO:0000259" key="4">
    <source>
        <dbReference type="PROSITE" id="PS50158"/>
    </source>
</evidence>
<accession>A0AAD2Q3W4</accession>
<dbReference type="InterPro" id="IPR036875">
    <property type="entry name" value="Znf_CCHC_sf"/>
</dbReference>
<dbReference type="InterPro" id="IPR001878">
    <property type="entry name" value="Znf_CCHC"/>
</dbReference>
<dbReference type="PROSITE" id="PS50158">
    <property type="entry name" value="ZF_CCHC"/>
    <property type="match status" value="1"/>
</dbReference>
<reference evidence="5" key="1">
    <citation type="submission" date="2023-11" db="EMBL/GenBank/DDBJ databases">
        <authorList>
            <person name="De Vega J J."/>
            <person name="De Vega J J."/>
        </authorList>
    </citation>
    <scope>NUCLEOTIDE SEQUENCE</scope>
</reference>
<dbReference type="Pfam" id="PF00098">
    <property type="entry name" value="zf-CCHC"/>
    <property type="match status" value="1"/>
</dbReference>
<sequence>MNYTEWRTRAFRQYNAEVAARTARGQTFPPRFPPPAAPRPRVPAPPAAAPPLVVRPAPPALPPGIPMEIDRTQARGDVCRTCFRCGSPGHFARDCPTSADIRHANILNEVIAQLGGDLLSELVARLATTAAVADHKAEVANKLEQGFLPRDE</sequence>
<comment type="caution">
    <text evidence="5">The sequence shown here is derived from an EMBL/GenBank/DDBJ whole genome shotgun (WGS) entry which is preliminary data.</text>
</comment>
<dbReference type="SUPFAM" id="SSF57756">
    <property type="entry name" value="Retrovirus zinc finger-like domains"/>
    <property type="match status" value="1"/>
</dbReference>
<evidence type="ECO:0000256" key="3">
    <source>
        <dbReference type="SAM" id="MobiDB-lite"/>
    </source>
</evidence>
<protein>
    <recommendedName>
        <fullName evidence="4">CCHC-type domain-containing protein</fullName>
    </recommendedName>
</protein>
<feature type="region of interest" description="Disordered" evidence="3">
    <location>
        <begin position="22"/>
        <end position="55"/>
    </location>
</feature>
<dbReference type="Gene3D" id="4.10.60.10">
    <property type="entry name" value="Zinc finger, CCHC-type"/>
    <property type="match status" value="1"/>
</dbReference>
<gene>
    <name evidence="5" type="ORF">MYCIT1_LOCUS16157</name>
</gene>
<keyword evidence="1" id="KW-0507">mRNA processing</keyword>
<organism evidence="5 6">
    <name type="scientific">Mycena citricolor</name>
    <dbReference type="NCBI Taxonomy" id="2018698"/>
    <lineage>
        <taxon>Eukaryota</taxon>
        <taxon>Fungi</taxon>
        <taxon>Dikarya</taxon>
        <taxon>Basidiomycota</taxon>
        <taxon>Agaricomycotina</taxon>
        <taxon>Agaricomycetes</taxon>
        <taxon>Agaricomycetidae</taxon>
        <taxon>Agaricales</taxon>
        <taxon>Marasmiineae</taxon>
        <taxon>Mycenaceae</taxon>
        <taxon>Mycena</taxon>
    </lineage>
</organism>
<evidence type="ECO:0000256" key="2">
    <source>
        <dbReference type="PROSITE-ProRule" id="PRU00047"/>
    </source>
</evidence>
<dbReference type="Proteomes" id="UP001295794">
    <property type="component" value="Unassembled WGS sequence"/>
</dbReference>
<dbReference type="SMART" id="SM00343">
    <property type="entry name" value="ZnF_C2HC"/>
    <property type="match status" value="1"/>
</dbReference>
<keyword evidence="6" id="KW-1185">Reference proteome</keyword>
<name>A0AAD2Q3W4_9AGAR</name>
<feature type="compositionally biased region" description="Pro residues" evidence="3">
    <location>
        <begin position="30"/>
        <end position="49"/>
    </location>
</feature>
<evidence type="ECO:0000313" key="6">
    <source>
        <dbReference type="Proteomes" id="UP001295794"/>
    </source>
</evidence>
<dbReference type="GO" id="GO:0003676">
    <property type="term" value="F:nucleic acid binding"/>
    <property type="evidence" value="ECO:0007669"/>
    <property type="project" value="InterPro"/>
</dbReference>
<proteinExistence type="predicted"/>